<dbReference type="PaxDb" id="79929-MTBMA_c12040"/>
<dbReference type="PANTHER" id="PTHR35863:SF1">
    <property type="entry name" value="COBALT-PRECORRIN-5B C(1)-METHYLTRANSFERASE"/>
    <property type="match status" value="1"/>
</dbReference>
<dbReference type="KEGG" id="mmg:MTBMA_c12040"/>
<evidence type="ECO:0000256" key="5">
    <source>
        <dbReference type="HAMAP-Rule" id="MF_00787"/>
    </source>
</evidence>
<evidence type="ECO:0000256" key="3">
    <source>
        <dbReference type="ARBA" id="ARBA00022679"/>
    </source>
</evidence>
<dbReference type="EC" id="2.1.1.195" evidence="5"/>
<reference evidence="6 7" key="2">
    <citation type="journal article" date="2010" name="J. Bacteriol.">
        <title>Complete genome sequence of Methanothermobacter marburgensis, a methanoarchaeon model organism.</title>
        <authorList>
            <person name="Liesegang H."/>
            <person name="Kaster A.K."/>
            <person name="Wiezer A."/>
            <person name="Goenrich M."/>
            <person name="Wollherr A."/>
            <person name="Seedorf H."/>
            <person name="Gottschalk G."/>
            <person name="Thauer R.K."/>
        </authorList>
    </citation>
    <scope>NUCLEOTIDE SEQUENCE [LARGE SCALE GENOMIC DNA]</scope>
    <source>
        <strain evidence="7">ATCC BAA-927 / DSM 2133 / JCM 14651 / NBRC 100331 / OCM 82 / Marburg</strain>
    </source>
</reference>
<dbReference type="PIRSF" id="PIRSF026782">
    <property type="entry name" value="CbiD"/>
    <property type="match status" value="1"/>
</dbReference>
<dbReference type="SUPFAM" id="SSF111342">
    <property type="entry name" value="CbiD-like"/>
    <property type="match status" value="1"/>
</dbReference>
<reference key="1">
    <citation type="submission" date="2009-08" db="EMBL/GenBank/DDBJ databases">
        <title>The genome sequence of Methanothermobacter marburgensis.</title>
        <authorList>
            <person name="Kaster A."/>
            <person name="Seedorf H."/>
            <person name="Goenrich M."/>
            <person name="Wiezer A."/>
            <person name="Liesegang H."/>
            <person name="Thauer R."/>
            <person name="Gottschalk G."/>
        </authorList>
    </citation>
    <scope>NUCLEOTIDE SEQUENCE</scope>
    <source>
        <strain>Marburg</strain>
    </source>
</reference>
<dbReference type="GO" id="GO:0019251">
    <property type="term" value="P:anaerobic cobalamin biosynthetic process"/>
    <property type="evidence" value="ECO:0007669"/>
    <property type="project" value="UniProtKB-UniRule"/>
</dbReference>
<keyword evidence="1 5" id="KW-0169">Cobalamin biosynthesis</keyword>
<dbReference type="GeneID" id="77399977"/>
<dbReference type="OrthoDB" id="10423at2157"/>
<name>D9PX46_METTM</name>
<keyword evidence="2 5" id="KW-0489">Methyltransferase</keyword>
<gene>
    <name evidence="5 6" type="primary">cbiD</name>
    <name evidence="6" type="ordered locus">MTBMA_c12040</name>
</gene>
<comment type="function">
    <text evidence="5">Catalyzes the methylation of C-1 in cobalt-precorrin-5B to form cobalt-precorrin-6A.</text>
</comment>
<proteinExistence type="inferred from homology"/>
<dbReference type="STRING" id="79929.MTBMA_c12040"/>
<sequence>MKDERVFGITTGTAATAAALASLLCLRDRVVKRVNVETPSGKIDVDVDSVERISQDTARASVIKRPYGDPDVTVNLSIMAEVQITGTSGVLIRGGEGVGTVTKPGLQVPPGEAAINPVPRRMIEDNLRRYLRNGEGAIVTVSVPEGEKIASKTMNPRLGIEGGISILGTSGIARPMSSSAYRRSLACQIDIAVARGFRELVFVPGNIGERFAREYFKRIEEERIIQMANFPGYMLGEAAKKGVKRIILMGHAGKLIKLSAGIFQTKNSIADARREIMTAHAALSGAAPEVTERIFNLPTVEEMISELERAGLMEEVFNSISKSIRERCSERFPFETDVLIFSLDGRILNSSFKTTPAHRFRDGDHNR</sequence>
<comment type="similarity">
    <text evidence="5">Belongs to the CbiD family.</text>
</comment>
<dbReference type="PANTHER" id="PTHR35863">
    <property type="entry name" value="COBALT-PRECORRIN-5B C(1)-METHYLTRANSFERASE"/>
    <property type="match status" value="1"/>
</dbReference>
<protein>
    <recommendedName>
        <fullName evidence="5">Cobalt-precorrin-5B C(1)-methyltransferase</fullName>
        <ecNumber evidence="5">2.1.1.195</ecNumber>
    </recommendedName>
    <alternativeName>
        <fullName evidence="5">Cobalt-precorrin-6A synthase</fullName>
    </alternativeName>
</protein>
<dbReference type="InterPro" id="IPR002748">
    <property type="entry name" value="CbiD"/>
</dbReference>
<keyword evidence="4 5" id="KW-0949">S-adenosyl-L-methionine</keyword>
<keyword evidence="3 5" id="KW-0808">Transferase</keyword>
<dbReference type="PATRIC" id="fig|79929.8.peg.1170"/>
<dbReference type="NCBIfam" id="TIGR00312">
    <property type="entry name" value="cbiD"/>
    <property type="match status" value="1"/>
</dbReference>
<dbReference type="RefSeq" id="WP_013296016.1">
    <property type="nucleotide sequence ID" value="NC_014408.1"/>
</dbReference>
<dbReference type="UniPathway" id="UPA00148">
    <property type="reaction ID" value="UER00227"/>
</dbReference>
<dbReference type="GO" id="GO:0032259">
    <property type="term" value="P:methylation"/>
    <property type="evidence" value="ECO:0007669"/>
    <property type="project" value="UniProtKB-KW"/>
</dbReference>
<dbReference type="Pfam" id="PF01888">
    <property type="entry name" value="CbiD"/>
    <property type="match status" value="1"/>
</dbReference>
<dbReference type="EMBL" id="CP001710">
    <property type="protein sequence ID" value="ADL58794.1"/>
    <property type="molecule type" value="Genomic_DNA"/>
</dbReference>
<comment type="catalytic activity">
    <reaction evidence="5">
        <text>Co-precorrin-5B + S-adenosyl-L-methionine = Co-precorrin-6A + S-adenosyl-L-homocysteine</text>
        <dbReference type="Rhea" id="RHEA:26285"/>
        <dbReference type="ChEBI" id="CHEBI:57856"/>
        <dbReference type="ChEBI" id="CHEBI:59789"/>
        <dbReference type="ChEBI" id="CHEBI:60063"/>
        <dbReference type="ChEBI" id="CHEBI:60064"/>
        <dbReference type="EC" id="2.1.1.195"/>
    </reaction>
</comment>
<dbReference type="GeneID" id="9704912"/>
<dbReference type="AlphaFoldDB" id="D9PX46"/>
<dbReference type="HAMAP" id="MF_00787">
    <property type="entry name" value="CbiD"/>
    <property type="match status" value="1"/>
</dbReference>
<evidence type="ECO:0000313" key="6">
    <source>
        <dbReference type="EMBL" id="ADL58794.1"/>
    </source>
</evidence>
<keyword evidence="7" id="KW-1185">Reference proteome</keyword>
<evidence type="ECO:0000256" key="2">
    <source>
        <dbReference type="ARBA" id="ARBA00022603"/>
    </source>
</evidence>
<comment type="pathway">
    <text evidence="5">Cofactor biosynthesis; adenosylcobalamin biosynthesis; cob(II)yrinate a,c-diamide from sirohydrochlorin (anaerobic route): step 6/10.</text>
</comment>
<dbReference type="Proteomes" id="UP000000345">
    <property type="component" value="Chromosome"/>
</dbReference>
<accession>D9PX46</accession>
<evidence type="ECO:0000313" key="7">
    <source>
        <dbReference type="Proteomes" id="UP000000345"/>
    </source>
</evidence>
<dbReference type="InterPro" id="IPR036074">
    <property type="entry name" value="CbiD_sf"/>
</dbReference>
<evidence type="ECO:0000256" key="1">
    <source>
        <dbReference type="ARBA" id="ARBA00022573"/>
    </source>
</evidence>
<dbReference type="Gene3D" id="3.30.2110.10">
    <property type="entry name" value="CbiD-like"/>
    <property type="match status" value="1"/>
</dbReference>
<organism evidence="6 7">
    <name type="scientific">Methanothermobacter marburgensis (strain ATCC BAA-927 / DSM 2133 / JCM 14651 / NBRC 100331 / OCM 82 / Marburg)</name>
    <name type="common">Methanobacterium thermoautotrophicum</name>
    <dbReference type="NCBI Taxonomy" id="79929"/>
    <lineage>
        <taxon>Archaea</taxon>
        <taxon>Methanobacteriati</taxon>
        <taxon>Methanobacteriota</taxon>
        <taxon>Methanomada group</taxon>
        <taxon>Methanobacteria</taxon>
        <taxon>Methanobacteriales</taxon>
        <taxon>Methanobacteriaceae</taxon>
        <taxon>Methanothermobacter</taxon>
    </lineage>
</organism>
<dbReference type="GO" id="GO:0043780">
    <property type="term" value="F:cobalt-precorrin-5B C1-methyltransferase activity"/>
    <property type="evidence" value="ECO:0007669"/>
    <property type="project" value="RHEA"/>
</dbReference>
<evidence type="ECO:0000256" key="4">
    <source>
        <dbReference type="ARBA" id="ARBA00022691"/>
    </source>
</evidence>
<dbReference type="HOGENOM" id="CLU_041273_1_0_2"/>